<evidence type="ECO:0008006" key="3">
    <source>
        <dbReference type="Google" id="ProtNLM"/>
    </source>
</evidence>
<dbReference type="STRING" id="765910.MARPU_02190"/>
<gene>
    <name evidence="1" type="ORF">MARPU_02190</name>
</gene>
<dbReference type="Proteomes" id="UP000005275">
    <property type="component" value="Chromosome"/>
</dbReference>
<organism evidence="1 2">
    <name type="scientific">Marichromatium purpuratum 984</name>
    <dbReference type="NCBI Taxonomy" id="765910"/>
    <lineage>
        <taxon>Bacteria</taxon>
        <taxon>Pseudomonadati</taxon>
        <taxon>Pseudomonadota</taxon>
        <taxon>Gammaproteobacteria</taxon>
        <taxon>Chromatiales</taxon>
        <taxon>Chromatiaceae</taxon>
        <taxon>Marichromatium</taxon>
    </lineage>
</organism>
<dbReference type="HOGENOM" id="CLU_052493_1_1_6"/>
<accession>W0E770</accession>
<proteinExistence type="predicted"/>
<sequence>MIAMLLGLVVTGGTISALIANRQSQRTIEALAETIENQRTAFELLSRDIRQAGSTGCGNERISSVLNTSPEWWATWRPIQGYKGDEAASAIGFSSSNGGRVNGTDALQLQSIRDNGFGVSTHDVSGTQITIDPASTDIEAGEILIVCDNDHATIFQANTYNQSSGIIGYSDTGGTPGNCTTGLDHPHACKPAAAKNHQFPKNASVSRLNATFWYIGNNERATEGGRGLYRAMLEVGSSGTPEAEATEIIPGVTDMQLRYRLSGSNQFVETITDWSNVNAVEITLTFASTAQNISIASTTDGRQTYLVSLRNRAQ</sequence>
<dbReference type="eggNOG" id="COG4966">
    <property type="taxonomic scope" value="Bacteria"/>
</dbReference>
<dbReference type="KEGG" id="mpur:MARPU_02190"/>
<evidence type="ECO:0000313" key="1">
    <source>
        <dbReference type="EMBL" id="AHF05358.1"/>
    </source>
</evidence>
<name>W0E770_MARPU</name>
<reference evidence="1 2" key="1">
    <citation type="submission" date="2013-12" db="EMBL/GenBank/DDBJ databases">
        <authorList>
            <consortium name="DOE Joint Genome Institute"/>
            <person name="Bryant D.A."/>
            <person name="Huntemann M."/>
            <person name="Han J."/>
            <person name="Chen A."/>
            <person name="Kyrpides N."/>
            <person name="Mavromatis K."/>
            <person name="Markowitz V."/>
            <person name="Palaniappan K."/>
            <person name="Ivanova N."/>
            <person name="Schaumberg A."/>
            <person name="Pati A."/>
            <person name="Liolios K."/>
            <person name="Nordberg H.P."/>
            <person name="Cantor M.N."/>
            <person name="Hua S.X."/>
            <person name="Woyke T."/>
        </authorList>
    </citation>
    <scope>NUCLEOTIDE SEQUENCE [LARGE SCALE GENOMIC DNA]</scope>
    <source>
        <strain evidence="1 2">984</strain>
    </source>
</reference>
<dbReference type="EMBL" id="CP007031">
    <property type="protein sequence ID" value="AHF05358.1"/>
    <property type="molecule type" value="Genomic_DNA"/>
</dbReference>
<evidence type="ECO:0000313" key="2">
    <source>
        <dbReference type="Proteomes" id="UP000005275"/>
    </source>
</evidence>
<keyword evidence="2" id="KW-1185">Reference proteome</keyword>
<protein>
    <recommendedName>
        <fullName evidence="3">Type IV pilus assembly protein PilW</fullName>
    </recommendedName>
</protein>
<dbReference type="AlphaFoldDB" id="W0E770"/>